<dbReference type="Proteomes" id="UP000515161">
    <property type="component" value="Unplaced"/>
</dbReference>
<dbReference type="GO" id="GO:0005524">
    <property type="term" value="F:ATP binding"/>
    <property type="evidence" value="ECO:0007669"/>
    <property type="project" value="UniProtKB-KW"/>
</dbReference>
<evidence type="ECO:0000256" key="5">
    <source>
        <dbReference type="ARBA" id="ARBA00022553"/>
    </source>
</evidence>
<dbReference type="InterPro" id="IPR051280">
    <property type="entry name" value="Cl-channel/antiporter"/>
</dbReference>
<dbReference type="RefSeq" id="XP_034057974.1">
    <property type="nucleotide sequence ID" value="XM_034202083.1"/>
</dbReference>
<evidence type="ECO:0000259" key="25">
    <source>
        <dbReference type="PROSITE" id="PS51371"/>
    </source>
</evidence>
<keyword evidence="26" id="KW-1185">Reference proteome</keyword>
<evidence type="ECO:0000256" key="20">
    <source>
        <dbReference type="ARBA" id="ARBA00074201"/>
    </source>
</evidence>
<dbReference type="PROSITE" id="PS51371">
    <property type="entry name" value="CBS"/>
    <property type="match status" value="1"/>
</dbReference>
<evidence type="ECO:0000256" key="11">
    <source>
        <dbReference type="ARBA" id="ARBA00022989"/>
    </source>
</evidence>
<keyword evidence="6" id="KW-0812">Transmembrane</keyword>
<evidence type="ECO:0000256" key="16">
    <source>
        <dbReference type="ARBA" id="ARBA00023214"/>
    </source>
</evidence>
<dbReference type="KEGG" id="gacu:117536965"/>
<comment type="catalytic activity">
    <reaction evidence="17">
        <text>2 chloride(in) + H(+)(out) = 2 chloride(out) + H(+)(in)</text>
        <dbReference type="Rhea" id="RHEA:29567"/>
        <dbReference type="ChEBI" id="CHEBI:15378"/>
        <dbReference type="ChEBI" id="CHEBI:17996"/>
    </reaction>
    <physiologicalReaction direction="left-to-right" evidence="17">
        <dbReference type="Rhea" id="RHEA:29568"/>
    </physiologicalReaction>
</comment>
<feature type="domain" description="CBS" evidence="25">
    <location>
        <begin position="93"/>
        <end position="153"/>
    </location>
</feature>
<evidence type="ECO:0000256" key="1">
    <source>
        <dbReference type="ARBA" id="ARBA00004337"/>
    </source>
</evidence>
<accession>A0A6P8T340</accession>
<keyword evidence="14" id="KW-0472">Membrane</keyword>
<keyword evidence="7" id="KW-0677">Repeat</keyword>
<dbReference type="OrthoDB" id="428525at2759"/>
<evidence type="ECO:0000256" key="22">
    <source>
        <dbReference type="ARBA" id="ARBA00075713"/>
    </source>
</evidence>
<name>A0A6P8T340_GYMAC</name>
<comment type="similarity">
    <text evidence="19">Belongs to the chloride channel (TC 2.A.49) family. ClC-6/CLCN6 subfamily.</text>
</comment>
<evidence type="ECO:0000256" key="23">
    <source>
        <dbReference type="PROSITE-ProRule" id="PRU00703"/>
    </source>
</evidence>
<keyword evidence="10" id="KW-0067">ATP-binding</keyword>
<dbReference type="GO" id="GO:0015297">
    <property type="term" value="F:antiporter activity"/>
    <property type="evidence" value="ECO:0007669"/>
    <property type="project" value="UniProtKB-KW"/>
</dbReference>
<dbReference type="Pfam" id="PF00571">
    <property type="entry name" value="CBS"/>
    <property type="match status" value="1"/>
</dbReference>
<dbReference type="GO" id="GO:0005765">
    <property type="term" value="C:lysosomal membrane"/>
    <property type="evidence" value="ECO:0007669"/>
    <property type="project" value="TreeGrafter"/>
</dbReference>
<evidence type="ECO:0000256" key="15">
    <source>
        <dbReference type="ARBA" id="ARBA00023180"/>
    </source>
</evidence>
<proteinExistence type="inferred from homology"/>
<dbReference type="Gene3D" id="3.10.580.10">
    <property type="entry name" value="CBS-domain"/>
    <property type="match status" value="1"/>
</dbReference>
<keyword evidence="13 23" id="KW-0129">CBS domain</keyword>
<dbReference type="InterPro" id="IPR000644">
    <property type="entry name" value="CBS_dom"/>
</dbReference>
<dbReference type="GeneID" id="117536965"/>
<evidence type="ECO:0000256" key="17">
    <source>
        <dbReference type="ARBA" id="ARBA00051599"/>
    </source>
</evidence>
<evidence type="ECO:0000256" key="3">
    <source>
        <dbReference type="ARBA" id="ARBA00022448"/>
    </source>
</evidence>
<comment type="subcellular location">
    <subcellularLocation>
        <location evidence="1">Endosome membrane</location>
        <topology evidence="1">Multi-pass membrane protein</topology>
    </subcellularLocation>
    <subcellularLocation>
        <location evidence="2">Late endosome membrane</location>
    </subcellularLocation>
</comment>
<dbReference type="PANTHER" id="PTHR11689">
    <property type="entry name" value="CHLORIDE CHANNEL PROTEIN CLC FAMILY MEMBER"/>
    <property type="match status" value="1"/>
</dbReference>
<dbReference type="SMART" id="SM00116">
    <property type="entry name" value="CBS"/>
    <property type="match status" value="1"/>
</dbReference>
<dbReference type="InParanoid" id="A0A6P8T340"/>
<evidence type="ECO:0000256" key="24">
    <source>
        <dbReference type="SAM" id="MobiDB-lite"/>
    </source>
</evidence>
<dbReference type="GO" id="GO:0031902">
    <property type="term" value="C:late endosome membrane"/>
    <property type="evidence" value="ECO:0007669"/>
    <property type="project" value="UniProtKB-SubCell"/>
</dbReference>
<evidence type="ECO:0000256" key="21">
    <source>
        <dbReference type="ARBA" id="ARBA00075381"/>
    </source>
</evidence>
<comment type="function">
    <text evidence="18">Voltage-gated channel mediating the exchange of chloride ions against protons. Functions as antiporter and contributes to the acidification of the late endosome lumen. The CLC channel family contains both chloride channels and proton-coupled anion transporters that exchange chloride or another anion for protons. The presence of conserved gating glutamate residues is typical for family members that function as antiporters.</text>
</comment>
<evidence type="ECO:0000313" key="27">
    <source>
        <dbReference type="RefSeq" id="XP_034057974.1"/>
    </source>
</evidence>
<evidence type="ECO:0000256" key="6">
    <source>
        <dbReference type="ARBA" id="ARBA00022692"/>
    </source>
</evidence>
<organism evidence="26 27">
    <name type="scientific">Gymnodraco acuticeps</name>
    <name type="common">Antarctic dragonfish</name>
    <dbReference type="NCBI Taxonomy" id="8218"/>
    <lineage>
        <taxon>Eukaryota</taxon>
        <taxon>Metazoa</taxon>
        <taxon>Chordata</taxon>
        <taxon>Craniata</taxon>
        <taxon>Vertebrata</taxon>
        <taxon>Euteleostomi</taxon>
        <taxon>Actinopterygii</taxon>
        <taxon>Neopterygii</taxon>
        <taxon>Teleostei</taxon>
        <taxon>Neoteleostei</taxon>
        <taxon>Acanthomorphata</taxon>
        <taxon>Eupercaria</taxon>
        <taxon>Perciformes</taxon>
        <taxon>Notothenioidei</taxon>
        <taxon>Bathydraconidae</taxon>
        <taxon>Gymnodraco</taxon>
    </lineage>
</organism>
<dbReference type="SUPFAM" id="SSF54631">
    <property type="entry name" value="CBS-domain pair"/>
    <property type="match status" value="1"/>
</dbReference>
<keyword evidence="5" id="KW-0597">Phosphoprotein</keyword>
<feature type="region of interest" description="Disordered" evidence="24">
    <location>
        <begin position="1"/>
        <end position="37"/>
    </location>
</feature>
<keyword evidence="3" id="KW-0813">Transport</keyword>
<reference evidence="27" key="1">
    <citation type="submission" date="2025-08" db="UniProtKB">
        <authorList>
            <consortium name="RefSeq"/>
        </authorList>
    </citation>
    <scope>IDENTIFICATION</scope>
</reference>
<dbReference type="InterPro" id="IPR046342">
    <property type="entry name" value="CBS_dom_sf"/>
</dbReference>
<evidence type="ECO:0000256" key="9">
    <source>
        <dbReference type="ARBA" id="ARBA00022753"/>
    </source>
</evidence>
<sequence>MLRTPTCTPTSPPVRSGAWRSASDRSPSTASSCAPSWSPCSSGVCYTENQSSATQPRLSYAEMTEDYPRYPDIHDLDLALLNPRMIVDVTPYMNPSPYTVSPNTHISQVFNLFRTMGLRHLPVVNAVGEIVGIITRHNLTHEFLVAKLRQHSISV</sequence>
<keyword evidence="8" id="KW-0547">Nucleotide-binding</keyword>
<keyword evidence="9" id="KW-0967">Endosome</keyword>
<keyword evidence="11" id="KW-1133">Transmembrane helix</keyword>
<evidence type="ECO:0000256" key="14">
    <source>
        <dbReference type="ARBA" id="ARBA00023136"/>
    </source>
</evidence>
<keyword evidence="4" id="KW-0050">Antiport</keyword>
<evidence type="ECO:0000256" key="19">
    <source>
        <dbReference type="ARBA" id="ARBA00061575"/>
    </source>
</evidence>
<evidence type="ECO:0000313" key="26">
    <source>
        <dbReference type="Proteomes" id="UP000515161"/>
    </source>
</evidence>
<gene>
    <name evidence="27" type="primary">LOC117536965</name>
</gene>
<evidence type="ECO:0000256" key="2">
    <source>
        <dbReference type="ARBA" id="ARBA00004414"/>
    </source>
</evidence>
<evidence type="ECO:0000256" key="13">
    <source>
        <dbReference type="ARBA" id="ARBA00023122"/>
    </source>
</evidence>
<evidence type="ECO:0000256" key="7">
    <source>
        <dbReference type="ARBA" id="ARBA00022737"/>
    </source>
</evidence>
<keyword evidence="16" id="KW-0868">Chloride</keyword>
<dbReference type="AlphaFoldDB" id="A0A6P8T340"/>
<dbReference type="GO" id="GO:0015108">
    <property type="term" value="F:chloride transmembrane transporter activity"/>
    <property type="evidence" value="ECO:0007669"/>
    <property type="project" value="TreeGrafter"/>
</dbReference>
<evidence type="ECO:0000256" key="10">
    <source>
        <dbReference type="ARBA" id="ARBA00022840"/>
    </source>
</evidence>
<evidence type="ECO:0000256" key="8">
    <source>
        <dbReference type="ARBA" id="ARBA00022741"/>
    </source>
</evidence>
<protein>
    <recommendedName>
        <fullName evidence="20">H(+)/Cl(-) exchange transporter 6</fullName>
    </recommendedName>
    <alternativeName>
        <fullName evidence="22">Chloride channel protein 6</fullName>
    </alternativeName>
    <alternativeName>
        <fullName evidence="21">Chloride transport protein 6</fullName>
    </alternativeName>
</protein>
<dbReference type="FunFam" id="3.10.580.10:FF:000010">
    <property type="entry name" value="Chloride voltage-gated channel 6"/>
    <property type="match status" value="1"/>
</dbReference>
<keyword evidence="15" id="KW-0325">Glycoprotein</keyword>
<keyword evidence="12" id="KW-0406">Ion transport</keyword>
<feature type="compositionally biased region" description="Low complexity" evidence="24">
    <location>
        <begin position="24"/>
        <end position="37"/>
    </location>
</feature>
<evidence type="ECO:0000256" key="18">
    <source>
        <dbReference type="ARBA" id="ARBA00056509"/>
    </source>
</evidence>
<dbReference type="PANTHER" id="PTHR11689:SF158">
    <property type="entry name" value="H(+)_CL(-) EXCHANGE TRANSPORTER 6"/>
    <property type="match status" value="1"/>
</dbReference>
<evidence type="ECO:0000256" key="12">
    <source>
        <dbReference type="ARBA" id="ARBA00023065"/>
    </source>
</evidence>
<evidence type="ECO:0000256" key="4">
    <source>
        <dbReference type="ARBA" id="ARBA00022449"/>
    </source>
</evidence>